<protein>
    <submittedName>
        <fullName evidence="1">Uncharacterized protein</fullName>
    </submittedName>
</protein>
<evidence type="ECO:0000313" key="1">
    <source>
        <dbReference type="EMBL" id="QBH76061.1"/>
    </source>
</evidence>
<dbReference type="EMBL" id="MH790643">
    <property type="protein sequence ID" value="QBH83739.1"/>
    <property type="molecule type" value="Genomic_DNA"/>
</dbReference>
<accession>A0A481T656</accession>
<sequence length="35" mass="3818">MHGGTARGPGGLLAITRPVRTFDFFSLVWLARYPG</sequence>
<name>A0A481T656_HHV2</name>
<dbReference type="EMBL" id="MH790555">
    <property type="protein sequence ID" value="QBH76061.1"/>
    <property type="molecule type" value="Genomic_DNA"/>
</dbReference>
<reference evidence="1" key="1">
    <citation type="submission" date="2018-08" db="EMBL/GenBank/DDBJ databases">
        <title>HSV2 whole genome sequences from clinical isolates.</title>
        <authorList>
            <person name="Roychoudhury P."/>
            <person name="Greninger A.L."/>
            <person name="Jerome K.R."/>
            <person name="Johnston C."/>
            <person name="Wald A."/>
            <person name="Xie H."/>
        </authorList>
    </citation>
    <scope>NUCLEOTIDE SEQUENCE</scope>
    <source>
        <strain evidence="2">1999-10594</strain>
        <strain evidence="1">2004-41447</strain>
        <strain evidence="3">2005-42278</strain>
    </source>
</reference>
<organism evidence="1">
    <name type="scientific">Human herpesvirus 2</name>
    <name type="common">HHV-2</name>
    <name type="synonym">Human herpes simplex virus 2</name>
    <dbReference type="NCBI Taxonomy" id="10310"/>
    <lineage>
        <taxon>Viruses</taxon>
        <taxon>Duplodnaviria</taxon>
        <taxon>Heunggongvirae</taxon>
        <taxon>Peploviricota</taxon>
        <taxon>Herviviricetes</taxon>
        <taxon>Herpesvirales</taxon>
        <taxon>Orthoherpesviridae</taxon>
        <taxon>Alphaherpesvirinae</taxon>
        <taxon>Simplexvirus</taxon>
        <taxon>Simplexvirus humanalpha2</taxon>
    </lineage>
</organism>
<evidence type="ECO:0000313" key="2">
    <source>
        <dbReference type="EMBL" id="QBH82406.1"/>
    </source>
</evidence>
<organismHost>
    <name type="scientific">Homo sapiens</name>
    <name type="common">Human</name>
    <dbReference type="NCBI Taxonomy" id="9606"/>
</organismHost>
<dbReference type="EMBL" id="MH790629">
    <property type="protein sequence ID" value="QBH82406.1"/>
    <property type="molecule type" value="Genomic_DNA"/>
</dbReference>
<proteinExistence type="predicted"/>
<evidence type="ECO:0000313" key="3">
    <source>
        <dbReference type="EMBL" id="QBH83739.1"/>
    </source>
</evidence>